<dbReference type="Proteomes" id="UP001162156">
    <property type="component" value="Unassembled WGS sequence"/>
</dbReference>
<accession>A0AAV8ZPK3</accession>
<dbReference type="GO" id="GO:0003676">
    <property type="term" value="F:nucleic acid binding"/>
    <property type="evidence" value="ECO:0007669"/>
    <property type="project" value="InterPro"/>
</dbReference>
<dbReference type="InterPro" id="IPR001878">
    <property type="entry name" value="Znf_CCHC"/>
</dbReference>
<dbReference type="AlphaFoldDB" id="A0AAV8ZPK3"/>
<dbReference type="Gene3D" id="4.10.60.10">
    <property type="entry name" value="Zinc finger, CCHC-type"/>
    <property type="match status" value="1"/>
</dbReference>
<comment type="caution">
    <text evidence="4">The sequence shown here is derived from an EMBL/GenBank/DDBJ whole genome shotgun (WGS) entry which is preliminary data.</text>
</comment>
<organism evidence="4 5">
    <name type="scientific">Rhamnusium bicolor</name>
    <dbReference type="NCBI Taxonomy" id="1586634"/>
    <lineage>
        <taxon>Eukaryota</taxon>
        <taxon>Metazoa</taxon>
        <taxon>Ecdysozoa</taxon>
        <taxon>Arthropoda</taxon>
        <taxon>Hexapoda</taxon>
        <taxon>Insecta</taxon>
        <taxon>Pterygota</taxon>
        <taxon>Neoptera</taxon>
        <taxon>Endopterygota</taxon>
        <taxon>Coleoptera</taxon>
        <taxon>Polyphaga</taxon>
        <taxon>Cucujiformia</taxon>
        <taxon>Chrysomeloidea</taxon>
        <taxon>Cerambycidae</taxon>
        <taxon>Lepturinae</taxon>
        <taxon>Rhagiini</taxon>
        <taxon>Rhamnusium</taxon>
    </lineage>
</organism>
<evidence type="ECO:0000313" key="4">
    <source>
        <dbReference type="EMBL" id="KAJ8967549.1"/>
    </source>
</evidence>
<proteinExistence type="predicted"/>
<sequence>MSNFKNALPQVGRKYFPESHTTQVVCPTDSGGGKKATTERSEGINVADGLLEKGSQISDPFKRRSILERTPPLVRSASYDFLPQDDENLVNTTTKAAPSAHNSQDDVVFDDRNTQRDAEKQEMRSDQSALKNLWERSDELDREEDEQVQKLKNILKKMEDFCKLHKNMHRSIKDGLEEARDAADHLTFTRDSRKRALQKFNKTATKELTKITAVKERTIQAAAKPKRSAKDETRRAKNANFESSARKRTREPTASPADKASALRMDKKKKKGEDDPDGWILAQNKRHKRRENATAAGEVKTPKMGNTTPGQRNQKRTRNRTRLEAVLIKPLAGKKYADVLKEIRGKVRPEEMNVDIKSIRETRAGDVLLELGRKTADKEKFSSALKEAVGQIGNVRNLVPRGTVEIRDLDGVTDEDDIRNAVERNIKETAGPVKVRMSKTYRGQKTAIVEMNELGVSELLKRSRIKIGWVNCRVRQWLLISRCYRCLGYGHQSTGCKGPDGSKLCYKCGKEDHRAAACGERPRCVLCTERKDKEPVDHIAGSGSCRVFREELGKVKRPRNATATAR</sequence>
<evidence type="ECO:0000256" key="1">
    <source>
        <dbReference type="PROSITE-ProRule" id="PRU00047"/>
    </source>
</evidence>
<dbReference type="InterPro" id="IPR036875">
    <property type="entry name" value="Znf_CCHC_sf"/>
</dbReference>
<keyword evidence="1" id="KW-0862">Zinc</keyword>
<name>A0AAV8ZPK3_9CUCU</name>
<evidence type="ECO:0000313" key="5">
    <source>
        <dbReference type="Proteomes" id="UP001162156"/>
    </source>
</evidence>
<protein>
    <recommendedName>
        <fullName evidence="3">CCHC-type domain-containing protein</fullName>
    </recommendedName>
</protein>
<reference evidence="4" key="1">
    <citation type="journal article" date="2023" name="Insect Mol. Biol.">
        <title>Genome sequencing provides insights into the evolution of gene families encoding plant cell wall-degrading enzymes in longhorned beetles.</title>
        <authorList>
            <person name="Shin N.R."/>
            <person name="Okamura Y."/>
            <person name="Kirsch R."/>
            <person name="Pauchet Y."/>
        </authorList>
    </citation>
    <scope>NUCLEOTIDE SEQUENCE</scope>
    <source>
        <strain evidence="4">RBIC_L_NR</strain>
    </source>
</reference>
<dbReference type="EMBL" id="JANEYF010000851">
    <property type="protein sequence ID" value="KAJ8967549.1"/>
    <property type="molecule type" value="Genomic_DNA"/>
</dbReference>
<evidence type="ECO:0000259" key="3">
    <source>
        <dbReference type="PROSITE" id="PS50158"/>
    </source>
</evidence>
<dbReference type="GO" id="GO:0008270">
    <property type="term" value="F:zinc ion binding"/>
    <property type="evidence" value="ECO:0007669"/>
    <property type="project" value="UniProtKB-KW"/>
</dbReference>
<dbReference type="SMART" id="SM00343">
    <property type="entry name" value="ZnF_C2HC"/>
    <property type="match status" value="2"/>
</dbReference>
<evidence type="ECO:0000256" key="2">
    <source>
        <dbReference type="SAM" id="MobiDB-lite"/>
    </source>
</evidence>
<feature type="region of interest" description="Disordered" evidence="2">
    <location>
        <begin position="219"/>
        <end position="318"/>
    </location>
</feature>
<keyword evidence="1" id="KW-0863">Zinc-finger</keyword>
<dbReference type="PROSITE" id="PS50158">
    <property type="entry name" value="ZF_CCHC"/>
    <property type="match status" value="1"/>
</dbReference>
<gene>
    <name evidence="4" type="ORF">NQ314_002864</name>
</gene>
<keyword evidence="1" id="KW-0479">Metal-binding</keyword>
<feature type="domain" description="CCHC-type" evidence="3">
    <location>
        <begin position="505"/>
        <end position="518"/>
    </location>
</feature>
<dbReference type="SUPFAM" id="SSF57756">
    <property type="entry name" value="Retrovirus zinc finger-like domains"/>
    <property type="match status" value="1"/>
</dbReference>
<keyword evidence="5" id="KW-1185">Reference proteome</keyword>